<evidence type="ECO:0000313" key="2">
    <source>
        <dbReference type="Proteomes" id="UP000234639"/>
    </source>
</evidence>
<accession>A0A2I1NCA9</accession>
<dbReference type="EMBL" id="PKHU01000001">
    <property type="protein sequence ID" value="PKZ30033.1"/>
    <property type="molecule type" value="Genomic_DNA"/>
</dbReference>
<organism evidence="1 2">
    <name type="scientific">Campylobacter ureolyticus</name>
    <dbReference type="NCBI Taxonomy" id="827"/>
    <lineage>
        <taxon>Bacteria</taxon>
        <taxon>Pseudomonadati</taxon>
        <taxon>Campylobacterota</taxon>
        <taxon>Epsilonproteobacteria</taxon>
        <taxon>Campylobacterales</taxon>
        <taxon>Campylobacteraceae</taxon>
        <taxon>Campylobacter</taxon>
    </lineage>
</organism>
<name>A0A2I1NCA9_9BACT</name>
<dbReference type="Proteomes" id="UP000234639">
    <property type="component" value="Unassembled WGS sequence"/>
</dbReference>
<evidence type="ECO:0000313" key="1">
    <source>
        <dbReference type="EMBL" id="PKZ30033.1"/>
    </source>
</evidence>
<dbReference type="InterPro" id="IPR007485">
    <property type="entry name" value="LPS_assembly_LptE"/>
</dbReference>
<gene>
    <name evidence="1" type="ORF">CYJ41_00920</name>
</gene>
<dbReference type="GO" id="GO:0019867">
    <property type="term" value="C:outer membrane"/>
    <property type="evidence" value="ECO:0007669"/>
    <property type="project" value="InterPro"/>
</dbReference>
<dbReference type="PROSITE" id="PS51257">
    <property type="entry name" value="PROKAR_LIPOPROTEIN"/>
    <property type="match status" value="1"/>
</dbReference>
<dbReference type="Pfam" id="PF04390">
    <property type="entry name" value="LptE"/>
    <property type="match status" value="1"/>
</dbReference>
<comment type="caution">
    <text evidence="1">The sequence shown here is derived from an EMBL/GenBank/DDBJ whole genome shotgun (WGS) entry which is preliminary data.</text>
</comment>
<dbReference type="GO" id="GO:0043165">
    <property type="term" value="P:Gram-negative-bacterium-type cell outer membrane assembly"/>
    <property type="evidence" value="ECO:0007669"/>
    <property type="project" value="InterPro"/>
</dbReference>
<protein>
    <submittedName>
        <fullName evidence="1">Penicillin-binding protein</fullName>
    </submittedName>
</protein>
<reference evidence="1 2" key="1">
    <citation type="submission" date="2017-12" db="EMBL/GenBank/DDBJ databases">
        <title>Phylogenetic diversity of female urinary microbiome.</title>
        <authorList>
            <person name="Thomas-White K."/>
            <person name="Wolfe A.J."/>
        </authorList>
    </citation>
    <scope>NUCLEOTIDE SEQUENCE [LARGE SCALE GENOMIC DNA]</scope>
    <source>
        <strain evidence="1 2">UMB0112</strain>
    </source>
</reference>
<dbReference type="AlphaFoldDB" id="A0A2I1NCA9"/>
<dbReference type="RefSeq" id="WP_101636515.1">
    <property type="nucleotide sequence ID" value="NZ_PKHU01000001.1"/>
</dbReference>
<proteinExistence type="predicted"/>
<sequence length="182" mass="20289">MKKIALFLALFFMVGCGYKPVSKITSDILGDSIFVDAIMSKTDPQNTVAIKDAVREGVVYRLHKKLASRNVAQSFIEVSINSLNFSALTYDQYGYVTSYRANLSLNFKTKLKDGRVVNLTGTGDHDFRVTKLLKSVRDTSSVISDQERYSAIQNASLQAFDEFIAALSIEGLKNKNNENNQK</sequence>